<dbReference type="InterPro" id="IPR036291">
    <property type="entry name" value="NAD(P)-bd_dom_sf"/>
</dbReference>
<accession>A0ABT0HRT8</accession>
<evidence type="ECO:0000313" key="3">
    <source>
        <dbReference type="Proteomes" id="UP001202180"/>
    </source>
</evidence>
<sequence length="241" mass="27543">MNQVFNSLLAPATVIGNGMIAQRFSKYTGQTDIVLFASGVSNSKETRTAPYIRERVLLEKTLAKLTDQLFVYFSTASVNDPTEKNSPYILHKLAAEQLISTWAPNYLIVRASNVVGGLGNRYTIMNYFWEHIQQGKSFAIWQHATRNLIGLDDLYLAVEQAVLCGSYQNRILTLVNPYSVKPLQIVEAIETYIGKRAVFEKVEKGISFDIRTDIEQLLDVEESYWQPDQYIHRLLSKYYEL</sequence>
<reference evidence="2 3" key="1">
    <citation type="submission" date="2022-04" db="EMBL/GenBank/DDBJ databases">
        <title>Spirosoma sp. strain RP8 genome sequencing and assembly.</title>
        <authorList>
            <person name="Jung Y."/>
        </authorList>
    </citation>
    <scope>NUCLEOTIDE SEQUENCE [LARGE SCALE GENOMIC DNA]</scope>
    <source>
        <strain evidence="2 3">RP8</strain>
    </source>
</reference>
<dbReference type="SUPFAM" id="SSF51735">
    <property type="entry name" value="NAD(P)-binding Rossmann-fold domains"/>
    <property type="match status" value="1"/>
</dbReference>
<name>A0ABT0HRT8_9BACT</name>
<organism evidence="2 3">
    <name type="scientific">Spirosoma liriopis</name>
    <dbReference type="NCBI Taxonomy" id="2937440"/>
    <lineage>
        <taxon>Bacteria</taxon>
        <taxon>Pseudomonadati</taxon>
        <taxon>Bacteroidota</taxon>
        <taxon>Cytophagia</taxon>
        <taxon>Cytophagales</taxon>
        <taxon>Cytophagaceae</taxon>
        <taxon>Spirosoma</taxon>
    </lineage>
</organism>
<protein>
    <submittedName>
        <fullName evidence="2">NAD-dependent epimerase/dehydratase family protein</fullName>
    </submittedName>
</protein>
<comment type="caution">
    <text evidence="2">The sequence shown here is derived from an EMBL/GenBank/DDBJ whole genome shotgun (WGS) entry which is preliminary data.</text>
</comment>
<evidence type="ECO:0000259" key="1">
    <source>
        <dbReference type="Pfam" id="PF01370"/>
    </source>
</evidence>
<evidence type="ECO:0000313" key="2">
    <source>
        <dbReference type="EMBL" id="MCK8494894.1"/>
    </source>
</evidence>
<dbReference type="Gene3D" id="3.40.50.720">
    <property type="entry name" value="NAD(P)-binding Rossmann-like Domain"/>
    <property type="match status" value="1"/>
</dbReference>
<feature type="domain" description="NAD-dependent epimerase/dehydratase" evidence="1">
    <location>
        <begin position="42"/>
        <end position="155"/>
    </location>
</feature>
<dbReference type="Pfam" id="PF01370">
    <property type="entry name" value="Epimerase"/>
    <property type="match status" value="1"/>
</dbReference>
<gene>
    <name evidence="2" type="ORF">M0L20_23695</name>
</gene>
<dbReference type="RefSeq" id="WP_248479513.1">
    <property type="nucleotide sequence ID" value="NZ_JALPRF010000005.1"/>
</dbReference>
<keyword evidence="3" id="KW-1185">Reference proteome</keyword>
<dbReference type="EMBL" id="JALPRF010000005">
    <property type="protein sequence ID" value="MCK8494894.1"/>
    <property type="molecule type" value="Genomic_DNA"/>
</dbReference>
<dbReference type="Proteomes" id="UP001202180">
    <property type="component" value="Unassembled WGS sequence"/>
</dbReference>
<dbReference type="InterPro" id="IPR001509">
    <property type="entry name" value="Epimerase_deHydtase"/>
</dbReference>
<proteinExistence type="predicted"/>